<dbReference type="AlphaFoldDB" id="A0A1G6WH73"/>
<dbReference type="EMBL" id="FMZZ01000015">
    <property type="protein sequence ID" value="SDD65161.1"/>
    <property type="molecule type" value="Genomic_DNA"/>
</dbReference>
<evidence type="ECO:0000313" key="1">
    <source>
        <dbReference type="EMBL" id="SDD65161.1"/>
    </source>
</evidence>
<accession>A0A1G6WH73</accession>
<organism evidence="1 2">
    <name type="scientific">Actinokineospora iranica</name>
    <dbReference type="NCBI Taxonomy" id="1271860"/>
    <lineage>
        <taxon>Bacteria</taxon>
        <taxon>Bacillati</taxon>
        <taxon>Actinomycetota</taxon>
        <taxon>Actinomycetes</taxon>
        <taxon>Pseudonocardiales</taxon>
        <taxon>Pseudonocardiaceae</taxon>
        <taxon>Actinokineospora</taxon>
    </lineage>
</organism>
<reference evidence="2" key="1">
    <citation type="submission" date="2016-10" db="EMBL/GenBank/DDBJ databases">
        <authorList>
            <person name="Varghese N."/>
            <person name="Submissions S."/>
        </authorList>
    </citation>
    <scope>NUCLEOTIDE SEQUENCE [LARGE SCALE GENOMIC DNA]</scope>
    <source>
        <strain evidence="2">IBRC-M 10403</strain>
    </source>
</reference>
<keyword evidence="2" id="KW-1185">Reference proteome</keyword>
<sequence>MATEKAQAGIAAIVEASMQLDEAHSALATVTQGSGHPSVAESQGLLAEALQGLAAAQSAIRASIISAEDYAARL</sequence>
<evidence type="ECO:0000313" key="2">
    <source>
        <dbReference type="Proteomes" id="UP000199501"/>
    </source>
</evidence>
<gene>
    <name evidence="1" type="ORF">SAMN05216174_1152</name>
</gene>
<protein>
    <submittedName>
        <fullName evidence="1">Uncharacterized protein</fullName>
    </submittedName>
</protein>
<proteinExistence type="predicted"/>
<name>A0A1G6WH73_9PSEU</name>
<dbReference type="STRING" id="1271860.SAMN05216174_1152"/>
<dbReference type="Proteomes" id="UP000199501">
    <property type="component" value="Unassembled WGS sequence"/>
</dbReference>